<organism evidence="1 2">
    <name type="scientific">Cetraspora pellucida</name>
    <dbReference type="NCBI Taxonomy" id="1433469"/>
    <lineage>
        <taxon>Eukaryota</taxon>
        <taxon>Fungi</taxon>
        <taxon>Fungi incertae sedis</taxon>
        <taxon>Mucoromycota</taxon>
        <taxon>Glomeromycotina</taxon>
        <taxon>Glomeromycetes</taxon>
        <taxon>Diversisporales</taxon>
        <taxon>Gigasporaceae</taxon>
        <taxon>Cetraspora</taxon>
    </lineage>
</organism>
<evidence type="ECO:0000313" key="2">
    <source>
        <dbReference type="Proteomes" id="UP000789366"/>
    </source>
</evidence>
<comment type="caution">
    <text evidence="1">The sequence shown here is derived from an EMBL/GenBank/DDBJ whole genome shotgun (WGS) entry which is preliminary data.</text>
</comment>
<reference evidence="1" key="1">
    <citation type="submission" date="2021-06" db="EMBL/GenBank/DDBJ databases">
        <authorList>
            <person name="Kallberg Y."/>
            <person name="Tangrot J."/>
            <person name="Rosling A."/>
        </authorList>
    </citation>
    <scope>NUCLEOTIDE SEQUENCE</scope>
    <source>
        <strain evidence="1">28 12/20/2015</strain>
    </source>
</reference>
<protein>
    <submittedName>
        <fullName evidence="1">15312_t:CDS:1</fullName>
    </submittedName>
</protein>
<accession>A0ACA9NCX8</accession>
<evidence type="ECO:0000313" key="1">
    <source>
        <dbReference type="EMBL" id="CAG8647619.1"/>
    </source>
</evidence>
<proteinExistence type="predicted"/>
<gene>
    <name evidence="1" type="ORF">SPELUC_LOCUS8792</name>
</gene>
<dbReference type="EMBL" id="CAJVPW010013743">
    <property type="protein sequence ID" value="CAG8647619.1"/>
    <property type="molecule type" value="Genomic_DNA"/>
</dbReference>
<keyword evidence="2" id="KW-1185">Reference proteome</keyword>
<sequence length="143" mass="16808">MKHLNKTILSDKSSEHNNSEYTYWFFEEHLNEETESILATRYTLLNEINIKMLDYEGINNYYLLQTSLANIIKVLINYEESDIDSLYEITDNELLSETSVNSDESDIEVLTNNVLENMTSDFKEFDSKYGSYFPNFTSMLIFT</sequence>
<name>A0ACA9NCX8_9GLOM</name>
<dbReference type="Proteomes" id="UP000789366">
    <property type="component" value="Unassembled WGS sequence"/>
</dbReference>